<name>A0A8S9UZ12_PHYIN</name>
<evidence type="ECO:0000256" key="1">
    <source>
        <dbReference type="SAM" id="MobiDB-lite"/>
    </source>
</evidence>
<organism evidence="2 3">
    <name type="scientific">Phytophthora infestans</name>
    <name type="common">Potato late blight agent</name>
    <name type="synonym">Botrytis infestans</name>
    <dbReference type="NCBI Taxonomy" id="4787"/>
    <lineage>
        <taxon>Eukaryota</taxon>
        <taxon>Sar</taxon>
        <taxon>Stramenopiles</taxon>
        <taxon>Oomycota</taxon>
        <taxon>Peronosporomycetes</taxon>
        <taxon>Peronosporales</taxon>
        <taxon>Peronosporaceae</taxon>
        <taxon>Phytophthora</taxon>
    </lineage>
</organism>
<evidence type="ECO:0000313" key="3">
    <source>
        <dbReference type="Proteomes" id="UP000704712"/>
    </source>
</evidence>
<feature type="region of interest" description="Disordered" evidence="1">
    <location>
        <begin position="1"/>
        <end position="35"/>
    </location>
</feature>
<protein>
    <submittedName>
        <fullName evidence="2">Uncharacterized protein</fullName>
    </submittedName>
</protein>
<gene>
    <name evidence="2" type="ORF">GN958_ATG05734</name>
</gene>
<dbReference type="Proteomes" id="UP000704712">
    <property type="component" value="Unassembled WGS sequence"/>
</dbReference>
<proteinExistence type="predicted"/>
<dbReference type="EMBL" id="JAACNO010000765">
    <property type="protein sequence ID" value="KAF4145027.1"/>
    <property type="molecule type" value="Genomic_DNA"/>
</dbReference>
<evidence type="ECO:0000313" key="2">
    <source>
        <dbReference type="EMBL" id="KAF4145027.1"/>
    </source>
</evidence>
<comment type="caution">
    <text evidence="2">The sequence shown here is derived from an EMBL/GenBank/DDBJ whole genome shotgun (WGS) entry which is preliminary data.</text>
</comment>
<accession>A0A8S9UZ12</accession>
<sequence>MEAHAGLPQKGLDRHALGTSDGRGKRARRAGRPSFREQLQLPLLPPFAKSPRRRRIPAVATTTTIAMKDGVCTLSATVLEAHALGGTKMFEVKVFCKGKSTSVYKSKEDFKSVLDMFRLVGAMCRAKSDRCEICAACSTLSPGRVCDENSLDEFLGSVLTKLREAEPVAIEQCSTHRGVVQIFMDFLNVRNGKYFCELTPEMEEEISPKSNNSQDLQDDDVDLDHPVSRCSLNRTLSEQFAAMDSVC</sequence>
<reference evidence="2" key="1">
    <citation type="submission" date="2020-03" db="EMBL/GenBank/DDBJ databases">
        <title>Hybrid Assembly of Korean Phytophthora infestans isolates.</title>
        <authorList>
            <person name="Prokchorchik M."/>
            <person name="Lee Y."/>
            <person name="Seo J."/>
            <person name="Cho J.-H."/>
            <person name="Park Y.-E."/>
            <person name="Jang D.-C."/>
            <person name="Im J.-S."/>
            <person name="Choi J.-G."/>
            <person name="Park H.-J."/>
            <person name="Lee G.-B."/>
            <person name="Lee Y.-G."/>
            <person name="Hong S.-Y."/>
            <person name="Cho K."/>
            <person name="Sohn K.H."/>
        </authorList>
    </citation>
    <scope>NUCLEOTIDE SEQUENCE</scope>
    <source>
        <strain evidence="2">KR_2_A2</strain>
    </source>
</reference>
<dbReference type="AlphaFoldDB" id="A0A8S9UZ12"/>